<keyword evidence="2" id="KW-1185">Reference proteome</keyword>
<comment type="caution">
    <text evidence="1">The sequence shown here is derived from an EMBL/GenBank/DDBJ whole genome shotgun (WGS) entry which is preliminary data.</text>
</comment>
<evidence type="ECO:0008006" key="3">
    <source>
        <dbReference type="Google" id="ProtNLM"/>
    </source>
</evidence>
<proteinExistence type="predicted"/>
<dbReference type="Proteomes" id="UP001162162">
    <property type="component" value="Unassembled WGS sequence"/>
</dbReference>
<reference evidence="1" key="1">
    <citation type="journal article" date="2023" name="Insect Mol. Biol.">
        <title>Genome sequencing provides insights into the evolution of gene families encoding plant cell wall-degrading enzymes in longhorned beetles.</title>
        <authorList>
            <person name="Shin N.R."/>
            <person name="Okamura Y."/>
            <person name="Kirsch R."/>
            <person name="Pauchet Y."/>
        </authorList>
    </citation>
    <scope>NUCLEOTIDE SEQUENCE</scope>
    <source>
        <strain evidence="1">AMC_N1</strain>
    </source>
</reference>
<name>A0AAV8Z5B1_9CUCU</name>
<protein>
    <recommendedName>
        <fullName evidence="3">Protein quiver</fullName>
    </recommendedName>
</protein>
<sequence length="100" mass="11085">MSPKFFSVANRNSSEAPKSDMLRVAFWAENGLNYESTVRECAMVDFDNDVTTCHVPVDSGFTLISCHYCEYDRCNSSTGLKTNILLAGALAVASVLFLRY</sequence>
<dbReference type="EMBL" id="JAPWTK010000014">
    <property type="protein sequence ID" value="KAJ8959173.1"/>
    <property type="molecule type" value="Genomic_DNA"/>
</dbReference>
<evidence type="ECO:0000313" key="2">
    <source>
        <dbReference type="Proteomes" id="UP001162162"/>
    </source>
</evidence>
<gene>
    <name evidence="1" type="ORF">NQ318_022434</name>
</gene>
<accession>A0AAV8Z5B1</accession>
<evidence type="ECO:0000313" key="1">
    <source>
        <dbReference type="EMBL" id="KAJ8959173.1"/>
    </source>
</evidence>
<dbReference type="AlphaFoldDB" id="A0AAV8Z5B1"/>
<organism evidence="1 2">
    <name type="scientific">Aromia moschata</name>
    <dbReference type="NCBI Taxonomy" id="1265417"/>
    <lineage>
        <taxon>Eukaryota</taxon>
        <taxon>Metazoa</taxon>
        <taxon>Ecdysozoa</taxon>
        <taxon>Arthropoda</taxon>
        <taxon>Hexapoda</taxon>
        <taxon>Insecta</taxon>
        <taxon>Pterygota</taxon>
        <taxon>Neoptera</taxon>
        <taxon>Endopterygota</taxon>
        <taxon>Coleoptera</taxon>
        <taxon>Polyphaga</taxon>
        <taxon>Cucujiformia</taxon>
        <taxon>Chrysomeloidea</taxon>
        <taxon>Cerambycidae</taxon>
        <taxon>Cerambycinae</taxon>
        <taxon>Callichromatini</taxon>
        <taxon>Aromia</taxon>
    </lineage>
</organism>